<dbReference type="EMBL" id="CAUJNA010001935">
    <property type="protein sequence ID" value="CAJ1389776.1"/>
    <property type="molecule type" value="Genomic_DNA"/>
</dbReference>
<name>A0AA36IL27_9DINO</name>
<evidence type="ECO:0000313" key="2">
    <source>
        <dbReference type="EMBL" id="CAJ1389776.1"/>
    </source>
</evidence>
<proteinExistence type="predicted"/>
<dbReference type="Proteomes" id="UP001178507">
    <property type="component" value="Unassembled WGS sequence"/>
</dbReference>
<feature type="chain" id="PRO_5041279285" evidence="1">
    <location>
        <begin position="20"/>
        <end position="528"/>
    </location>
</feature>
<comment type="caution">
    <text evidence="2">The sequence shown here is derived from an EMBL/GenBank/DDBJ whole genome shotgun (WGS) entry which is preliminary data.</text>
</comment>
<protein>
    <submittedName>
        <fullName evidence="2">Uncharacterized protein</fullName>
    </submittedName>
</protein>
<keyword evidence="1" id="KW-0732">Signal</keyword>
<evidence type="ECO:0000256" key="1">
    <source>
        <dbReference type="SAM" id="SignalP"/>
    </source>
</evidence>
<evidence type="ECO:0000313" key="3">
    <source>
        <dbReference type="Proteomes" id="UP001178507"/>
    </source>
</evidence>
<sequence length="528" mass="58309">MAFVFVATAFCSIFLSTEATTSFRGNLRQANTSTQDLKAEVLEAILAMGGRLSEGRLGDLEGVMRPTFDAMPKNSAGNLEHAAASYVLHRLFVQRHGMYIKGLEPAGAGFQRSSATEVLQDRVPTFVQSLFEERLKGQGLSLHELAVLAATLEHLISKEAIARLKLAYAAENFSEAERISTQDVDELLDTYMTMILVGTSNKQDLLEDKAKLFSGYQFWNETQTFARQVRSSVAGSREAEEPFVEGISFEGMRQIVEEIGERYGRWQDAECQDLKRALMKKEHRGTGRVLLKDFYSEGLKGQWQFSESVEYLRELGALHAGESVFIANYVNAHSNCLSSSGLYSICCINECESLLGHLEAKIAQPEAEVETLLALVSALPSATTPAPAIAGDLRRRLEDIARLHGGLVPIHGRLFAQWLHHVYPRECPFPHAAGRTNPMTADDWLSEKGSVVSATTEEMLEISMNASAAVLDLPHWTEEEELLVKPKAQMSLLPKLGIAFALGCLAQLAAKASKKQVLLPMTQKEHFC</sequence>
<organism evidence="2 3">
    <name type="scientific">Effrenium voratum</name>
    <dbReference type="NCBI Taxonomy" id="2562239"/>
    <lineage>
        <taxon>Eukaryota</taxon>
        <taxon>Sar</taxon>
        <taxon>Alveolata</taxon>
        <taxon>Dinophyceae</taxon>
        <taxon>Suessiales</taxon>
        <taxon>Symbiodiniaceae</taxon>
        <taxon>Effrenium</taxon>
    </lineage>
</organism>
<keyword evidence="3" id="KW-1185">Reference proteome</keyword>
<feature type="signal peptide" evidence="1">
    <location>
        <begin position="1"/>
        <end position="19"/>
    </location>
</feature>
<reference evidence="2" key="1">
    <citation type="submission" date="2023-08" db="EMBL/GenBank/DDBJ databases">
        <authorList>
            <person name="Chen Y."/>
            <person name="Shah S."/>
            <person name="Dougan E. K."/>
            <person name="Thang M."/>
            <person name="Chan C."/>
        </authorList>
    </citation>
    <scope>NUCLEOTIDE SEQUENCE</scope>
</reference>
<accession>A0AA36IL27</accession>
<dbReference type="AlphaFoldDB" id="A0AA36IL27"/>
<gene>
    <name evidence="2" type="ORF">EVOR1521_LOCUS15328</name>
</gene>